<evidence type="ECO:0000313" key="2">
    <source>
        <dbReference type="EMBL" id="QHK19391.1"/>
    </source>
</evidence>
<sequence>MAIFSKSVDAAQTAVSKAEDLLKEWESKAINARAEAERLDNESGAAILADESAADTITLKIHSWERKARAFDQAAEEARRKLTAARHEALEAEAREEDKEGTAGRRKAEAHNAKVAALVHQLEVLDECDWGRAPAKDPISGELVGSQRGIGHRLATEAERHEIRAASIRHFLETGRIPNDYFEINEVTGTTFNTSARILNEGDNIPASLYVARNAGLSFLEA</sequence>
<dbReference type="AlphaFoldDB" id="A0A6P1NRK0"/>
<gene>
    <name evidence="2" type="ORF">GU243_06135</name>
</gene>
<evidence type="ECO:0000313" key="3">
    <source>
        <dbReference type="Proteomes" id="UP000464186"/>
    </source>
</evidence>
<organism evidence="2 3">
    <name type="scientific">Pseudarthrobacter psychrotolerans</name>
    <dbReference type="NCBI Taxonomy" id="2697569"/>
    <lineage>
        <taxon>Bacteria</taxon>
        <taxon>Bacillati</taxon>
        <taxon>Actinomycetota</taxon>
        <taxon>Actinomycetes</taxon>
        <taxon>Micrococcales</taxon>
        <taxon>Micrococcaceae</taxon>
        <taxon>Pseudarthrobacter</taxon>
    </lineage>
</organism>
<keyword evidence="3" id="KW-1185">Reference proteome</keyword>
<dbReference type="Proteomes" id="UP000464186">
    <property type="component" value="Chromosome"/>
</dbReference>
<evidence type="ECO:0000256" key="1">
    <source>
        <dbReference type="SAM" id="Coils"/>
    </source>
</evidence>
<protein>
    <submittedName>
        <fullName evidence="2">Uncharacterized protein</fullName>
    </submittedName>
</protein>
<reference evidence="2 3" key="1">
    <citation type="submission" date="2020-01" db="EMBL/GenBank/DDBJ databases">
        <title>Pseudarthrobacter psychrotolerans sp. nov., isolated from antarctic soil.</title>
        <authorList>
            <person name="Shin Y."/>
            <person name="Park W."/>
        </authorList>
    </citation>
    <scope>NUCLEOTIDE SEQUENCE [LARGE SCALE GENOMIC DNA]</scope>
    <source>
        <strain evidence="2 3">YJ56</strain>
    </source>
</reference>
<dbReference type="KEGG" id="psey:GU243_06135"/>
<accession>A0A6P1NRK0</accession>
<proteinExistence type="predicted"/>
<feature type="coiled-coil region" evidence="1">
    <location>
        <begin position="8"/>
        <end position="95"/>
    </location>
</feature>
<keyword evidence="1" id="KW-0175">Coiled coil</keyword>
<name>A0A6P1NRK0_9MICC</name>
<dbReference type="EMBL" id="CP047898">
    <property type="protein sequence ID" value="QHK19391.1"/>
    <property type="molecule type" value="Genomic_DNA"/>
</dbReference>